<dbReference type="SUPFAM" id="SSF48452">
    <property type="entry name" value="TPR-like"/>
    <property type="match status" value="1"/>
</dbReference>
<feature type="region of interest" description="Disordered" evidence="1">
    <location>
        <begin position="1"/>
        <end position="34"/>
    </location>
</feature>
<comment type="caution">
    <text evidence="2">The sequence shown here is derived from an EMBL/GenBank/DDBJ whole genome shotgun (WGS) entry which is preliminary data.</text>
</comment>
<name>A0ABP9WPA4_9GAMM</name>
<sequence length="266" mass="30279">MSAESRRHSGSSSALDENRRKRSRSRKQHRPQRSIWPAAASRSRLILTGLLLFLLLALVWRAGSCGLAHLQVVAVENVLKRWQQSGQLTSERDLELALKGIDRAIALHRNNPYQLSLKARLLEWRAYASPEAEGRTADYRAALALYKEAAELRPMWPQTWAEMINVKLNLAEVDEELQAMIRRADKVGPYTPAVHSAIVRGGYAMQQLYPFARPPLLEQHLLRGLTDRRSHADIQRLVQEYDQRVSACRAIARAPEPRPRLRICGT</sequence>
<protein>
    <recommendedName>
        <fullName evidence="4">Tetratricopeptide repeat protein</fullName>
    </recommendedName>
</protein>
<gene>
    <name evidence="2" type="ORF">Maes01_01591</name>
</gene>
<evidence type="ECO:0000313" key="3">
    <source>
        <dbReference type="Proteomes" id="UP001408594"/>
    </source>
</evidence>
<proteinExistence type="predicted"/>
<dbReference type="Proteomes" id="UP001408594">
    <property type="component" value="Unassembled WGS sequence"/>
</dbReference>
<keyword evidence="3" id="KW-1185">Reference proteome</keyword>
<dbReference type="EMBL" id="BAABRT010000010">
    <property type="protein sequence ID" value="GAA5525031.1"/>
    <property type="molecule type" value="Genomic_DNA"/>
</dbReference>
<dbReference type="NCBIfam" id="NF038257">
    <property type="entry name" value="exopoly_VpsP"/>
    <property type="match status" value="1"/>
</dbReference>
<evidence type="ECO:0000256" key="1">
    <source>
        <dbReference type="SAM" id="MobiDB-lite"/>
    </source>
</evidence>
<feature type="compositionally biased region" description="Basic residues" evidence="1">
    <location>
        <begin position="20"/>
        <end position="32"/>
    </location>
</feature>
<dbReference type="Gene3D" id="1.25.40.10">
    <property type="entry name" value="Tetratricopeptide repeat domain"/>
    <property type="match status" value="1"/>
</dbReference>
<accession>A0ABP9WPA4</accession>
<evidence type="ECO:0000313" key="2">
    <source>
        <dbReference type="EMBL" id="GAA5525031.1"/>
    </source>
</evidence>
<evidence type="ECO:0008006" key="4">
    <source>
        <dbReference type="Google" id="ProtNLM"/>
    </source>
</evidence>
<dbReference type="InterPro" id="IPR011990">
    <property type="entry name" value="TPR-like_helical_dom_sf"/>
</dbReference>
<reference evidence="2 3" key="1">
    <citation type="submission" date="2024-02" db="EMBL/GenBank/DDBJ databases">
        <title>Microbulbifer aestuariivivens NBRC 112533.</title>
        <authorList>
            <person name="Ichikawa N."/>
            <person name="Katano-Makiyama Y."/>
            <person name="Hidaka K."/>
        </authorList>
    </citation>
    <scope>NUCLEOTIDE SEQUENCE [LARGE SCALE GENOMIC DNA]</scope>
    <source>
        <strain evidence="2 3">NBRC 112533</strain>
    </source>
</reference>
<organism evidence="2 3">
    <name type="scientific">Microbulbifer aestuariivivens</name>
    <dbReference type="NCBI Taxonomy" id="1908308"/>
    <lineage>
        <taxon>Bacteria</taxon>
        <taxon>Pseudomonadati</taxon>
        <taxon>Pseudomonadota</taxon>
        <taxon>Gammaproteobacteria</taxon>
        <taxon>Cellvibrionales</taxon>
        <taxon>Microbulbiferaceae</taxon>
        <taxon>Microbulbifer</taxon>
    </lineage>
</organism>